<protein>
    <recommendedName>
        <fullName evidence="6">Zn(2)-C6 fungal-type domain-containing protein</fullName>
    </recommendedName>
</protein>
<dbReference type="InterPro" id="IPR051127">
    <property type="entry name" value="Fungal_SecMet_Regulators"/>
</dbReference>
<dbReference type="PANTHER" id="PTHR47424">
    <property type="entry name" value="REGULATORY PROTEIN GAL4"/>
    <property type="match status" value="1"/>
</dbReference>
<feature type="compositionally biased region" description="Low complexity" evidence="5">
    <location>
        <begin position="7"/>
        <end position="18"/>
    </location>
</feature>
<evidence type="ECO:0000313" key="8">
    <source>
        <dbReference type="Proteomes" id="UP000800094"/>
    </source>
</evidence>
<evidence type="ECO:0000256" key="3">
    <source>
        <dbReference type="ARBA" id="ARBA00023163"/>
    </source>
</evidence>
<dbReference type="GO" id="GO:0008270">
    <property type="term" value="F:zinc ion binding"/>
    <property type="evidence" value="ECO:0007669"/>
    <property type="project" value="InterPro"/>
</dbReference>
<evidence type="ECO:0000256" key="4">
    <source>
        <dbReference type="ARBA" id="ARBA00023242"/>
    </source>
</evidence>
<dbReference type="Proteomes" id="UP000800094">
    <property type="component" value="Unassembled WGS sequence"/>
</dbReference>
<feature type="region of interest" description="Disordered" evidence="5">
    <location>
        <begin position="1"/>
        <end position="31"/>
    </location>
</feature>
<dbReference type="PROSITE" id="PS00463">
    <property type="entry name" value="ZN2_CY6_FUNGAL_1"/>
    <property type="match status" value="1"/>
</dbReference>
<name>A0A6A6IY15_9PLEO</name>
<dbReference type="Pfam" id="PF04082">
    <property type="entry name" value="Fungal_trans"/>
    <property type="match status" value="1"/>
</dbReference>
<dbReference type="SUPFAM" id="SSF57701">
    <property type="entry name" value="Zn2/Cys6 DNA-binding domain"/>
    <property type="match status" value="1"/>
</dbReference>
<feature type="compositionally biased region" description="Pro residues" evidence="5">
    <location>
        <begin position="636"/>
        <end position="649"/>
    </location>
</feature>
<dbReference type="AlphaFoldDB" id="A0A6A6IY15"/>
<dbReference type="InterPro" id="IPR036864">
    <property type="entry name" value="Zn2-C6_fun-type_DNA-bd_sf"/>
</dbReference>
<dbReference type="GO" id="GO:0006351">
    <property type="term" value="P:DNA-templated transcription"/>
    <property type="evidence" value="ECO:0007669"/>
    <property type="project" value="InterPro"/>
</dbReference>
<gene>
    <name evidence="7" type="ORF">BU26DRAFT_151897</name>
</gene>
<dbReference type="EMBL" id="ML987190">
    <property type="protein sequence ID" value="KAF2255198.1"/>
    <property type="molecule type" value="Genomic_DNA"/>
</dbReference>
<dbReference type="CDD" id="cd12148">
    <property type="entry name" value="fungal_TF_MHR"/>
    <property type="match status" value="1"/>
</dbReference>
<keyword evidence="1" id="KW-0479">Metal-binding</keyword>
<dbReference type="InterPro" id="IPR007219">
    <property type="entry name" value="XnlR_reg_dom"/>
</dbReference>
<dbReference type="InterPro" id="IPR001138">
    <property type="entry name" value="Zn2Cys6_DnaBD"/>
</dbReference>
<keyword evidence="4" id="KW-0539">Nucleus</keyword>
<evidence type="ECO:0000313" key="7">
    <source>
        <dbReference type="EMBL" id="KAF2255198.1"/>
    </source>
</evidence>
<dbReference type="GO" id="GO:0000981">
    <property type="term" value="F:DNA-binding transcription factor activity, RNA polymerase II-specific"/>
    <property type="evidence" value="ECO:0007669"/>
    <property type="project" value="InterPro"/>
</dbReference>
<reference evidence="7" key="1">
    <citation type="journal article" date="2020" name="Stud. Mycol.">
        <title>101 Dothideomycetes genomes: a test case for predicting lifestyles and emergence of pathogens.</title>
        <authorList>
            <person name="Haridas S."/>
            <person name="Albert R."/>
            <person name="Binder M."/>
            <person name="Bloem J."/>
            <person name="Labutti K."/>
            <person name="Salamov A."/>
            <person name="Andreopoulos B."/>
            <person name="Baker S."/>
            <person name="Barry K."/>
            <person name="Bills G."/>
            <person name="Bluhm B."/>
            <person name="Cannon C."/>
            <person name="Castanera R."/>
            <person name="Culley D."/>
            <person name="Daum C."/>
            <person name="Ezra D."/>
            <person name="Gonzalez J."/>
            <person name="Henrissat B."/>
            <person name="Kuo A."/>
            <person name="Liang C."/>
            <person name="Lipzen A."/>
            <person name="Lutzoni F."/>
            <person name="Magnuson J."/>
            <person name="Mondo S."/>
            <person name="Nolan M."/>
            <person name="Ohm R."/>
            <person name="Pangilinan J."/>
            <person name="Park H.-J."/>
            <person name="Ramirez L."/>
            <person name="Alfaro M."/>
            <person name="Sun H."/>
            <person name="Tritt A."/>
            <person name="Yoshinaga Y."/>
            <person name="Zwiers L.-H."/>
            <person name="Turgeon B."/>
            <person name="Goodwin S."/>
            <person name="Spatafora J."/>
            <person name="Crous P."/>
            <person name="Grigoriev I."/>
        </authorList>
    </citation>
    <scope>NUCLEOTIDE SEQUENCE</scope>
    <source>
        <strain evidence="7">CBS 122368</strain>
    </source>
</reference>
<organism evidence="7 8">
    <name type="scientific">Trematosphaeria pertusa</name>
    <dbReference type="NCBI Taxonomy" id="390896"/>
    <lineage>
        <taxon>Eukaryota</taxon>
        <taxon>Fungi</taxon>
        <taxon>Dikarya</taxon>
        <taxon>Ascomycota</taxon>
        <taxon>Pezizomycotina</taxon>
        <taxon>Dothideomycetes</taxon>
        <taxon>Pleosporomycetidae</taxon>
        <taxon>Pleosporales</taxon>
        <taxon>Massarineae</taxon>
        <taxon>Trematosphaeriaceae</taxon>
        <taxon>Trematosphaeria</taxon>
    </lineage>
</organism>
<dbReference type="Gene3D" id="4.10.240.10">
    <property type="entry name" value="Zn(2)-C6 fungal-type DNA-binding domain"/>
    <property type="match status" value="1"/>
</dbReference>
<feature type="region of interest" description="Disordered" evidence="5">
    <location>
        <begin position="186"/>
        <end position="206"/>
    </location>
</feature>
<evidence type="ECO:0000259" key="6">
    <source>
        <dbReference type="PROSITE" id="PS00463"/>
    </source>
</evidence>
<dbReference type="OrthoDB" id="3266505at2759"/>
<dbReference type="RefSeq" id="XP_033690202.1">
    <property type="nucleotide sequence ID" value="XM_033820000.1"/>
</dbReference>
<evidence type="ECO:0000256" key="5">
    <source>
        <dbReference type="SAM" id="MobiDB-lite"/>
    </source>
</evidence>
<proteinExistence type="predicted"/>
<dbReference type="SMART" id="SM00906">
    <property type="entry name" value="Fungal_trans"/>
    <property type="match status" value="1"/>
</dbReference>
<dbReference type="GeneID" id="54573330"/>
<feature type="compositionally biased region" description="Low complexity" evidence="5">
    <location>
        <begin position="196"/>
        <end position="206"/>
    </location>
</feature>
<keyword evidence="3" id="KW-0804">Transcription</keyword>
<keyword evidence="8" id="KW-1185">Reference proteome</keyword>
<feature type="compositionally biased region" description="Basic and acidic residues" evidence="5">
    <location>
        <begin position="21"/>
        <end position="31"/>
    </location>
</feature>
<evidence type="ECO:0000256" key="1">
    <source>
        <dbReference type="ARBA" id="ARBA00022723"/>
    </source>
</evidence>
<dbReference type="CDD" id="cd00067">
    <property type="entry name" value="GAL4"/>
    <property type="match status" value="1"/>
</dbReference>
<keyword evidence="2" id="KW-0805">Transcription regulation</keyword>
<dbReference type="PANTHER" id="PTHR47424:SF6">
    <property type="entry name" value="PROLINE UTILIZATION TRANS-ACTIVATOR"/>
    <property type="match status" value="1"/>
</dbReference>
<sequence>MNPPLPASTSSSTPSTASRRVPLDKRKRTETSCDKCKSRKQKCRKEPGQDACRYCMVNGIACQTTQPRKKRLYGSVEGLGNRLALLEALVKGLLPEADLSSVDELRQLAVSLGIQLPDRALDGPPGGDAKKEEALSLLPDQQGQVQYIGPASSFSFHLKLRALLGQSTIRQSVLFGRNAADQELMHGKSGVSSIDGSSPGGPRATAPATPTFEALLAAYFAHVHRDFPVLHEASFRDAYERWIVDPGKADPAWLCGFLCVLLLSRRVARLPVPEDEERLWWRRTQTLLPVVAFTSSVHAVQALVLAALHLHNTNHRDACWNLTGTAIRIAFAIGLHQDNVNATQNQPTTELRKRLWWTLYAFEQMQLSSYDRPSAIEHPAPRVDCPNEQILGADHFCPPDYSKCFNRLVVHLAAACRAPKHAGTSAIEEAYVSPLSPAAGVLRDLERWKGDLPQSLRLEALDSSPPAFRRPLLLLHALYHYTVTVLCRTALLARATALSKSGKDSTNTALTSMADACIESGQALASILLQLDAIGKFDPITWFDCWYALQSATMLLLDLVCTKKRTGNHVSYSRLLLSQLADLTHRHLQNPHIPGTLKKFASMVPELHSMANSMNATPIAKPEAQPGSAPAHDPLQPSPQPPSPAPPQIAPFGFHQSTTNSGSYVFVDNITGRYFPDMASLGNGVEYPNTRFDRNTQMSFMDFTLNNIQDWTWSDLGGLLGNEVVSQVPGPTEPGSGPG</sequence>
<accession>A0A6A6IY15</accession>
<feature type="region of interest" description="Disordered" evidence="5">
    <location>
        <begin position="618"/>
        <end position="654"/>
    </location>
</feature>
<feature type="domain" description="Zn(2)-C6 fungal-type" evidence="6">
    <location>
        <begin position="32"/>
        <end position="62"/>
    </location>
</feature>
<dbReference type="GO" id="GO:0003677">
    <property type="term" value="F:DNA binding"/>
    <property type="evidence" value="ECO:0007669"/>
    <property type="project" value="InterPro"/>
</dbReference>
<evidence type="ECO:0000256" key="2">
    <source>
        <dbReference type="ARBA" id="ARBA00023015"/>
    </source>
</evidence>